<keyword evidence="3" id="KW-0804">Transcription</keyword>
<dbReference type="Gene3D" id="3.40.50.2300">
    <property type="match status" value="1"/>
</dbReference>
<dbReference type="GO" id="GO:0000160">
    <property type="term" value="P:phosphorelay signal transduction system"/>
    <property type="evidence" value="ECO:0007669"/>
    <property type="project" value="InterPro"/>
</dbReference>
<evidence type="ECO:0000256" key="2">
    <source>
        <dbReference type="ARBA" id="ARBA00023015"/>
    </source>
</evidence>
<evidence type="ECO:0000259" key="5">
    <source>
        <dbReference type="PROSITE" id="PS50110"/>
    </source>
</evidence>
<dbReference type="SMART" id="SM00448">
    <property type="entry name" value="REC"/>
    <property type="match status" value="1"/>
</dbReference>
<feature type="modified residue" description="4-aspartylphosphate" evidence="4">
    <location>
        <position position="52"/>
    </location>
</feature>
<reference evidence="6 7" key="1">
    <citation type="submission" date="2016-10" db="EMBL/GenBank/DDBJ databases">
        <authorList>
            <person name="de Groot N.N."/>
        </authorList>
    </citation>
    <scope>NUCLEOTIDE SEQUENCE [LARGE SCALE GENOMIC DNA]</scope>
    <source>
        <strain evidence="6 7">A52C2</strain>
    </source>
</reference>
<evidence type="ECO:0000256" key="4">
    <source>
        <dbReference type="PROSITE-ProRule" id="PRU00169"/>
    </source>
</evidence>
<sequence>MRRALVVDDSTSTRKVLRHYLQELNFEVLEAETREEMLYACASSVPDLVLLDGQMPDCDGLTLLGEFHALPAAEHAKVLYYTSEFDPVLIARALRSGADRHFLKPFDKDHLLRALGSVEML</sequence>
<dbReference type="PROSITE" id="PS50110">
    <property type="entry name" value="RESPONSE_REGULATORY"/>
    <property type="match status" value="1"/>
</dbReference>
<dbReference type="PANTHER" id="PTHR44591">
    <property type="entry name" value="STRESS RESPONSE REGULATOR PROTEIN 1"/>
    <property type="match status" value="1"/>
</dbReference>
<keyword evidence="7" id="KW-1185">Reference proteome</keyword>
<dbReference type="InterPro" id="IPR011006">
    <property type="entry name" value="CheY-like_superfamily"/>
</dbReference>
<proteinExistence type="predicted"/>
<dbReference type="PANTHER" id="PTHR44591:SF3">
    <property type="entry name" value="RESPONSE REGULATORY DOMAIN-CONTAINING PROTEIN"/>
    <property type="match status" value="1"/>
</dbReference>
<dbReference type="InterPro" id="IPR001789">
    <property type="entry name" value="Sig_transdc_resp-reg_receiver"/>
</dbReference>
<keyword evidence="1 4" id="KW-0597">Phosphoprotein</keyword>
<dbReference type="EMBL" id="FOFG01000001">
    <property type="protein sequence ID" value="SEP61188.1"/>
    <property type="molecule type" value="Genomic_DNA"/>
</dbReference>
<dbReference type="Proteomes" id="UP000199647">
    <property type="component" value="Unassembled WGS sequence"/>
</dbReference>
<feature type="domain" description="Response regulatory" evidence="5">
    <location>
        <begin position="3"/>
        <end position="119"/>
    </location>
</feature>
<protein>
    <submittedName>
        <fullName evidence="6">Response regulator receiver protein</fullName>
    </submittedName>
</protein>
<evidence type="ECO:0000256" key="3">
    <source>
        <dbReference type="ARBA" id="ARBA00023163"/>
    </source>
</evidence>
<evidence type="ECO:0000313" key="7">
    <source>
        <dbReference type="Proteomes" id="UP000199647"/>
    </source>
</evidence>
<dbReference type="STRING" id="1855383.SAMN05216548_10186"/>
<dbReference type="Pfam" id="PF00072">
    <property type="entry name" value="Response_reg"/>
    <property type="match status" value="1"/>
</dbReference>
<dbReference type="RefSeq" id="WP_092494624.1">
    <property type="nucleotide sequence ID" value="NZ_FOFG01000001.1"/>
</dbReference>
<evidence type="ECO:0000256" key="1">
    <source>
        <dbReference type="ARBA" id="ARBA00022553"/>
    </source>
</evidence>
<dbReference type="OrthoDB" id="9800897at2"/>
<keyword evidence="2" id="KW-0805">Transcription regulation</keyword>
<dbReference type="SUPFAM" id="SSF52172">
    <property type="entry name" value="CheY-like"/>
    <property type="match status" value="1"/>
</dbReference>
<evidence type="ECO:0000313" key="6">
    <source>
        <dbReference type="EMBL" id="SEP61188.1"/>
    </source>
</evidence>
<dbReference type="InterPro" id="IPR050595">
    <property type="entry name" value="Bact_response_regulator"/>
</dbReference>
<accession>A0A1H8ZBZ2</accession>
<name>A0A1H8ZBZ2_9HYPH</name>
<organism evidence="6 7">
    <name type="scientific">Faunimonas pinastri</name>
    <dbReference type="NCBI Taxonomy" id="1855383"/>
    <lineage>
        <taxon>Bacteria</taxon>
        <taxon>Pseudomonadati</taxon>
        <taxon>Pseudomonadota</taxon>
        <taxon>Alphaproteobacteria</taxon>
        <taxon>Hyphomicrobiales</taxon>
        <taxon>Afifellaceae</taxon>
        <taxon>Faunimonas</taxon>
    </lineage>
</organism>
<dbReference type="AlphaFoldDB" id="A0A1H8ZBZ2"/>
<dbReference type="CDD" id="cd00156">
    <property type="entry name" value="REC"/>
    <property type="match status" value="1"/>
</dbReference>
<gene>
    <name evidence="6" type="ORF">SAMN05216548_10186</name>
</gene>